<feature type="compositionally biased region" description="Low complexity" evidence="1">
    <location>
        <begin position="201"/>
        <end position="210"/>
    </location>
</feature>
<gene>
    <name evidence="2" type="ORF">SAMN06264365_107245</name>
</gene>
<dbReference type="AlphaFoldDB" id="A0A239ADG8"/>
<feature type="compositionally biased region" description="Basic and acidic residues" evidence="1">
    <location>
        <begin position="220"/>
        <end position="231"/>
    </location>
</feature>
<sequence length="231" mass="24066">MTHRRASRAEAPPAPPAPRPRFGKGGHCLVSRFRVWRGRSAIRRPGPGPGSGRVGTTWCPGFGSGGAEAPSAPRPRFGTGGDYLVSRFRVWRGRSAISAPAPVRDGWGLPGVPVSGLEGPKRHQRPGPGSGRVGTTWCPGFGSGGAEAPPAPRPRFGKGGHCLVSRFRVWRGRSAIRRPGPGPGSGRVGTTWCPGFGSGGAEAPSGAPAPWITPGSWPVRRSDSPVDRRSA</sequence>
<keyword evidence="3" id="KW-1185">Reference proteome</keyword>
<dbReference type="EMBL" id="FZNR01000007">
    <property type="protein sequence ID" value="SNR93391.1"/>
    <property type="molecule type" value="Genomic_DNA"/>
</dbReference>
<dbReference type="Proteomes" id="UP000198415">
    <property type="component" value="Unassembled WGS sequence"/>
</dbReference>
<accession>A0A239ADG8</accession>
<protein>
    <submittedName>
        <fullName evidence="2">Uncharacterized protein</fullName>
    </submittedName>
</protein>
<evidence type="ECO:0000313" key="3">
    <source>
        <dbReference type="Proteomes" id="UP000198415"/>
    </source>
</evidence>
<feature type="region of interest" description="Disordered" evidence="1">
    <location>
        <begin position="1"/>
        <end position="25"/>
    </location>
</feature>
<name>A0A239ADG8_9ACTN</name>
<organism evidence="2 3">
    <name type="scientific">Actinoplanes regularis</name>
    <dbReference type="NCBI Taxonomy" id="52697"/>
    <lineage>
        <taxon>Bacteria</taxon>
        <taxon>Bacillati</taxon>
        <taxon>Actinomycetota</taxon>
        <taxon>Actinomycetes</taxon>
        <taxon>Micromonosporales</taxon>
        <taxon>Micromonosporaceae</taxon>
        <taxon>Actinoplanes</taxon>
    </lineage>
</organism>
<feature type="region of interest" description="Disordered" evidence="1">
    <location>
        <begin position="174"/>
        <end position="231"/>
    </location>
</feature>
<proteinExistence type="predicted"/>
<reference evidence="2 3" key="1">
    <citation type="submission" date="2017-06" db="EMBL/GenBank/DDBJ databases">
        <authorList>
            <person name="Kim H.J."/>
            <person name="Triplett B.A."/>
        </authorList>
    </citation>
    <scope>NUCLEOTIDE SEQUENCE [LARGE SCALE GENOMIC DNA]</scope>
    <source>
        <strain evidence="2 3">DSM 43151</strain>
    </source>
</reference>
<evidence type="ECO:0000256" key="1">
    <source>
        <dbReference type="SAM" id="MobiDB-lite"/>
    </source>
</evidence>
<evidence type="ECO:0000313" key="2">
    <source>
        <dbReference type="EMBL" id="SNR93391.1"/>
    </source>
</evidence>